<dbReference type="OrthoDB" id="516634at2"/>
<sequence length="99" mass="10602">MSQRDGFAAGFFLGAIVGGAVGGVLGAVVATRRQSQEPSQDDRSLLSPGQGAKFETEESMERARRRLEDKIAQLNSAIDDVRQQLDPNNGSSSQPEELP</sequence>
<organism evidence="2 3">
    <name type="scientific">Hydrococcus rivularis NIES-593</name>
    <dbReference type="NCBI Taxonomy" id="1921803"/>
    <lineage>
        <taxon>Bacteria</taxon>
        <taxon>Bacillati</taxon>
        <taxon>Cyanobacteriota</taxon>
        <taxon>Cyanophyceae</taxon>
        <taxon>Pleurocapsales</taxon>
        <taxon>Hydrococcaceae</taxon>
        <taxon>Hydrococcus</taxon>
    </lineage>
</organism>
<name>A0A1U7HRB7_9CYAN</name>
<accession>A0A1U7HRB7</accession>
<evidence type="ECO:0008006" key="4">
    <source>
        <dbReference type="Google" id="ProtNLM"/>
    </source>
</evidence>
<feature type="region of interest" description="Disordered" evidence="1">
    <location>
        <begin position="32"/>
        <end position="63"/>
    </location>
</feature>
<evidence type="ECO:0000256" key="1">
    <source>
        <dbReference type="SAM" id="MobiDB-lite"/>
    </source>
</evidence>
<dbReference type="PANTHER" id="PTHR34048">
    <property type="entry name" value="LOW-DENSITY RECEPTOR-LIKE PROTEIN"/>
    <property type="match status" value="1"/>
</dbReference>
<feature type="region of interest" description="Disordered" evidence="1">
    <location>
        <begin position="76"/>
        <end position="99"/>
    </location>
</feature>
<comment type="caution">
    <text evidence="2">The sequence shown here is derived from an EMBL/GenBank/DDBJ whole genome shotgun (WGS) entry which is preliminary data.</text>
</comment>
<gene>
    <name evidence="2" type="ORF">NIES593_03420</name>
</gene>
<dbReference type="PANTHER" id="PTHR34048:SF3">
    <property type="entry name" value="LOW-DENSITY RECEPTOR-LIKE PROTEIN"/>
    <property type="match status" value="1"/>
</dbReference>
<dbReference type="RefSeq" id="WP_073598243.1">
    <property type="nucleotide sequence ID" value="NZ_MRCB01000002.1"/>
</dbReference>
<feature type="compositionally biased region" description="Basic and acidic residues" evidence="1">
    <location>
        <begin position="54"/>
        <end position="63"/>
    </location>
</feature>
<protein>
    <recommendedName>
        <fullName evidence="4">Gas vesicle protein</fullName>
    </recommendedName>
</protein>
<feature type="compositionally biased region" description="Polar residues" evidence="1">
    <location>
        <begin position="85"/>
        <end position="99"/>
    </location>
</feature>
<evidence type="ECO:0000313" key="2">
    <source>
        <dbReference type="EMBL" id="OKH26136.1"/>
    </source>
</evidence>
<keyword evidence="3" id="KW-1185">Reference proteome</keyword>
<evidence type="ECO:0000313" key="3">
    <source>
        <dbReference type="Proteomes" id="UP000186868"/>
    </source>
</evidence>
<reference evidence="2 3" key="1">
    <citation type="submission" date="2016-11" db="EMBL/GenBank/DDBJ databases">
        <title>Draft Genome Sequences of Nine Cyanobacterial Strains from Diverse Habitats.</title>
        <authorList>
            <person name="Zhu T."/>
            <person name="Hou S."/>
            <person name="Lu X."/>
            <person name="Hess W.R."/>
        </authorList>
    </citation>
    <scope>NUCLEOTIDE SEQUENCE [LARGE SCALE GENOMIC DNA]</scope>
    <source>
        <strain evidence="2 3">NIES-593</strain>
    </source>
</reference>
<dbReference type="InterPro" id="IPR040377">
    <property type="entry name" value="Ssl2009-like"/>
</dbReference>
<dbReference type="AlphaFoldDB" id="A0A1U7HRB7"/>
<dbReference type="STRING" id="1921803.NIES593_03420"/>
<dbReference type="EMBL" id="MRCB01000002">
    <property type="protein sequence ID" value="OKH26136.1"/>
    <property type="molecule type" value="Genomic_DNA"/>
</dbReference>
<dbReference type="Proteomes" id="UP000186868">
    <property type="component" value="Unassembled WGS sequence"/>
</dbReference>
<proteinExistence type="predicted"/>